<dbReference type="Proteomes" id="UP000050786">
    <property type="component" value="Unassembled WGS sequence"/>
</dbReference>
<dbReference type="InterPro" id="IPR027417">
    <property type="entry name" value="P-loop_NTPase"/>
</dbReference>
<dbReference type="InterPro" id="IPR011527">
    <property type="entry name" value="ABC1_TM_dom"/>
</dbReference>
<dbReference type="CDD" id="cd18552">
    <property type="entry name" value="ABC_6TM_MsbA_like"/>
    <property type="match status" value="1"/>
</dbReference>
<feature type="transmembrane region" description="Helical" evidence="8">
    <location>
        <begin position="139"/>
        <end position="162"/>
    </location>
</feature>
<evidence type="ECO:0000256" key="2">
    <source>
        <dbReference type="ARBA" id="ARBA00022692"/>
    </source>
</evidence>
<dbReference type="SUPFAM" id="SSF90123">
    <property type="entry name" value="ABC transporter transmembrane region"/>
    <property type="match status" value="1"/>
</dbReference>
<dbReference type="Pfam" id="PF00005">
    <property type="entry name" value="ABC_tran"/>
    <property type="match status" value="1"/>
</dbReference>
<evidence type="ECO:0000256" key="5">
    <source>
        <dbReference type="ARBA" id="ARBA00022989"/>
    </source>
</evidence>
<dbReference type="Gene3D" id="3.40.50.300">
    <property type="entry name" value="P-loop containing nucleotide triphosphate hydrolases"/>
    <property type="match status" value="1"/>
</dbReference>
<feature type="transmembrane region" description="Helical" evidence="8">
    <location>
        <begin position="168"/>
        <end position="188"/>
    </location>
</feature>
<proteinExistence type="predicted"/>
<dbReference type="RefSeq" id="WP_058272757.1">
    <property type="nucleotide sequence ID" value="NZ_CYPS01000023.1"/>
</dbReference>
<protein>
    <submittedName>
        <fullName evidence="11">Lipid A export ATP-binding/permease protein MsbA</fullName>
        <ecNumber evidence="11">3.6.3.-</ecNumber>
    </submittedName>
</protein>
<dbReference type="EMBL" id="CYPS01000023">
    <property type="protein sequence ID" value="CUH42694.1"/>
    <property type="molecule type" value="Genomic_DNA"/>
</dbReference>
<dbReference type="GO" id="GO:0005524">
    <property type="term" value="F:ATP binding"/>
    <property type="evidence" value="ECO:0007669"/>
    <property type="project" value="UniProtKB-KW"/>
</dbReference>
<dbReference type="PANTHER" id="PTHR24221">
    <property type="entry name" value="ATP-BINDING CASSETTE SUB-FAMILY B"/>
    <property type="match status" value="1"/>
</dbReference>
<keyword evidence="12" id="KW-1185">Reference proteome</keyword>
<dbReference type="InterPro" id="IPR003593">
    <property type="entry name" value="AAA+_ATPase"/>
</dbReference>
<evidence type="ECO:0000256" key="3">
    <source>
        <dbReference type="ARBA" id="ARBA00022741"/>
    </source>
</evidence>
<dbReference type="FunFam" id="3.40.50.300:FF:000218">
    <property type="entry name" value="Multidrug ABC transporter ATP-binding protein"/>
    <property type="match status" value="1"/>
</dbReference>
<accession>A0A0P1E4V2</accession>
<dbReference type="PANTHER" id="PTHR24221:SF654">
    <property type="entry name" value="ATP-BINDING CASSETTE SUB-FAMILY B MEMBER 6"/>
    <property type="match status" value="1"/>
</dbReference>
<keyword evidence="4 11" id="KW-0067">ATP-binding</keyword>
<feature type="transmembrane region" description="Helical" evidence="8">
    <location>
        <begin position="65"/>
        <end position="83"/>
    </location>
</feature>
<keyword evidence="3" id="KW-0547">Nucleotide-binding</keyword>
<dbReference type="SUPFAM" id="SSF52540">
    <property type="entry name" value="P-loop containing nucleoside triphosphate hydrolases"/>
    <property type="match status" value="1"/>
</dbReference>
<dbReference type="InterPro" id="IPR003439">
    <property type="entry name" value="ABC_transporter-like_ATP-bd"/>
</dbReference>
<feature type="domain" description="ABC transmembrane type-1" evidence="10">
    <location>
        <begin position="30"/>
        <end position="313"/>
    </location>
</feature>
<dbReference type="GO" id="GO:0016887">
    <property type="term" value="F:ATP hydrolysis activity"/>
    <property type="evidence" value="ECO:0007669"/>
    <property type="project" value="InterPro"/>
</dbReference>
<sequence length="598" mass="65372">MIKRAWTEWRSGYMGRLLTESFFAQGPLYAVAIVAMIAVAATTAGSAFMMEYIVDAMTSPEMREWAAVIALGVVLLFLTKALASYIQSIYLARAGNRIIAMQQDRVYRKLLRHGISFFAQNESSDLLMRTTQGAQAARNLINVVVTGFVRDALTLVGLVIVMVYQQPVLSIMFFAVGPVALLGVRHLLKSVRAIMQQEFKSLAEIIRVLQETSAGIKIIKVFSLEDRMITRMETAILKVEERSNDIARLQSIASPLMEFLAGLAVAGVLVVSTLGIAGTEQPTAGQLMSFITALLMAYEPAKRLSKMRVQIEAAMVGVGMLFGLLDQEDTMQESPEAHDLLNGPGEIGLRNVTFGYHGSIPVIENMNVTFEAGKTTALVGQSGGGKSTIFGLIMRFYDPDEGSVEIDGQNLQDASFSSLRKKISYVGQDTFLFSTSVMENLRCSSPDATDEEVIEAAKAAYAHDFICDFPNGYDTQVGENGTFLSGGQKQRIAIARAILRNAEILLLDEATSALDAESEALVKEALDRLTANITVIVIAHRLSTVLEADKIVVVQDGAIIEEGNLDELMQAEGQFRKLFDQQFRKSKPKSLAEISDQS</sequence>
<dbReference type="GO" id="GO:0034040">
    <property type="term" value="F:ATPase-coupled lipid transmembrane transporter activity"/>
    <property type="evidence" value="ECO:0007669"/>
    <property type="project" value="TreeGrafter"/>
</dbReference>
<gene>
    <name evidence="11" type="primary">msbA_1</name>
    <name evidence="11" type="ORF">RUM4293_01583</name>
</gene>
<reference evidence="12" key="1">
    <citation type="submission" date="2015-09" db="EMBL/GenBank/DDBJ databases">
        <authorList>
            <person name="Rodrigo-Torres L."/>
            <person name="Arahal D.R."/>
        </authorList>
    </citation>
    <scope>NUCLEOTIDE SEQUENCE [LARGE SCALE GENOMIC DNA]</scope>
    <source>
        <strain evidence="12">CECT 4293</strain>
    </source>
</reference>
<evidence type="ECO:0000256" key="1">
    <source>
        <dbReference type="ARBA" id="ARBA00004651"/>
    </source>
</evidence>
<evidence type="ECO:0000259" key="9">
    <source>
        <dbReference type="PROSITE" id="PS50893"/>
    </source>
</evidence>
<dbReference type="GO" id="GO:0005886">
    <property type="term" value="C:plasma membrane"/>
    <property type="evidence" value="ECO:0007669"/>
    <property type="project" value="UniProtKB-SubCell"/>
</dbReference>
<dbReference type="Pfam" id="PF00664">
    <property type="entry name" value="ABC_membrane"/>
    <property type="match status" value="1"/>
</dbReference>
<comment type="function">
    <text evidence="7">Part of an ABC transporter complex. Transmembrane domains (TMD) form a pore in the inner membrane and the ATP-binding domain (NBD) is responsible for energy generation.</text>
</comment>
<dbReference type="InterPro" id="IPR036640">
    <property type="entry name" value="ABC1_TM_sf"/>
</dbReference>
<dbReference type="PROSITE" id="PS50893">
    <property type="entry name" value="ABC_TRANSPORTER_2"/>
    <property type="match status" value="1"/>
</dbReference>
<evidence type="ECO:0000256" key="7">
    <source>
        <dbReference type="ARBA" id="ARBA00024725"/>
    </source>
</evidence>
<keyword evidence="11" id="KW-0378">Hydrolase</keyword>
<organism evidence="11 12">
    <name type="scientific">Ruegeria atlantica</name>
    <dbReference type="NCBI Taxonomy" id="81569"/>
    <lineage>
        <taxon>Bacteria</taxon>
        <taxon>Pseudomonadati</taxon>
        <taxon>Pseudomonadota</taxon>
        <taxon>Alphaproteobacteria</taxon>
        <taxon>Rhodobacterales</taxon>
        <taxon>Roseobacteraceae</taxon>
        <taxon>Ruegeria</taxon>
    </lineage>
</organism>
<dbReference type="EC" id="3.6.3.-" evidence="11"/>
<dbReference type="GO" id="GO:0140359">
    <property type="term" value="F:ABC-type transporter activity"/>
    <property type="evidence" value="ECO:0007669"/>
    <property type="project" value="InterPro"/>
</dbReference>
<evidence type="ECO:0000313" key="12">
    <source>
        <dbReference type="Proteomes" id="UP000050786"/>
    </source>
</evidence>
<dbReference type="SMART" id="SM00382">
    <property type="entry name" value="AAA"/>
    <property type="match status" value="1"/>
</dbReference>
<dbReference type="InterPro" id="IPR039421">
    <property type="entry name" value="Type_1_exporter"/>
</dbReference>
<evidence type="ECO:0000313" key="11">
    <source>
        <dbReference type="EMBL" id="CUH42694.1"/>
    </source>
</evidence>
<name>A0A0P1E4V2_9RHOB</name>
<dbReference type="InterPro" id="IPR017871">
    <property type="entry name" value="ABC_transporter-like_CS"/>
</dbReference>
<dbReference type="AlphaFoldDB" id="A0A0P1E4V2"/>
<keyword evidence="6 8" id="KW-0472">Membrane</keyword>
<dbReference type="PROSITE" id="PS50929">
    <property type="entry name" value="ABC_TM1F"/>
    <property type="match status" value="1"/>
</dbReference>
<feature type="transmembrane region" description="Helical" evidence="8">
    <location>
        <begin position="256"/>
        <end position="277"/>
    </location>
</feature>
<evidence type="ECO:0000256" key="4">
    <source>
        <dbReference type="ARBA" id="ARBA00022840"/>
    </source>
</evidence>
<evidence type="ECO:0000256" key="6">
    <source>
        <dbReference type="ARBA" id="ARBA00023136"/>
    </source>
</evidence>
<keyword evidence="2 8" id="KW-0812">Transmembrane</keyword>
<dbReference type="Gene3D" id="1.20.1560.10">
    <property type="entry name" value="ABC transporter type 1, transmembrane domain"/>
    <property type="match status" value="1"/>
</dbReference>
<feature type="domain" description="ABC transporter" evidence="9">
    <location>
        <begin position="347"/>
        <end position="581"/>
    </location>
</feature>
<evidence type="ECO:0000256" key="8">
    <source>
        <dbReference type="SAM" id="Phobius"/>
    </source>
</evidence>
<evidence type="ECO:0000259" key="10">
    <source>
        <dbReference type="PROSITE" id="PS50929"/>
    </source>
</evidence>
<feature type="transmembrane region" description="Helical" evidence="8">
    <location>
        <begin position="21"/>
        <end position="45"/>
    </location>
</feature>
<dbReference type="PROSITE" id="PS00211">
    <property type="entry name" value="ABC_TRANSPORTER_1"/>
    <property type="match status" value="1"/>
</dbReference>
<comment type="subcellular location">
    <subcellularLocation>
        <location evidence="1">Cell membrane</location>
        <topology evidence="1">Multi-pass membrane protein</topology>
    </subcellularLocation>
</comment>
<keyword evidence="5 8" id="KW-1133">Transmembrane helix</keyword>